<evidence type="ECO:0000313" key="3">
    <source>
        <dbReference type="Proteomes" id="UP001500729"/>
    </source>
</evidence>
<sequence length="58" mass="5875">MTGWCTGANGKATAHSSATAAEPPARTARSRARRPPDGTDGTFSRSGNETRGIDIGSG</sequence>
<dbReference type="EMBL" id="BAAAGS010000004">
    <property type="protein sequence ID" value="GAA0512012.1"/>
    <property type="molecule type" value="Genomic_DNA"/>
</dbReference>
<reference evidence="3" key="1">
    <citation type="journal article" date="2019" name="Int. J. Syst. Evol. Microbiol.">
        <title>The Global Catalogue of Microorganisms (GCM) 10K type strain sequencing project: providing services to taxonomists for standard genome sequencing and annotation.</title>
        <authorList>
            <consortium name="The Broad Institute Genomics Platform"/>
            <consortium name="The Broad Institute Genome Sequencing Center for Infectious Disease"/>
            <person name="Wu L."/>
            <person name="Ma J."/>
        </authorList>
    </citation>
    <scope>NUCLEOTIDE SEQUENCE [LARGE SCALE GENOMIC DNA]</scope>
    <source>
        <strain evidence="3">JCM 10303</strain>
    </source>
</reference>
<dbReference type="Proteomes" id="UP001500729">
    <property type="component" value="Unassembled WGS sequence"/>
</dbReference>
<feature type="region of interest" description="Disordered" evidence="1">
    <location>
        <begin position="1"/>
        <end position="58"/>
    </location>
</feature>
<accession>A0ABP3M2J2</accession>
<comment type="caution">
    <text evidence="2">The sequence shown here is derived from an EMBL/GenBank/DDBJ whole genome shotgun (WGS) entry which is preliminary data.</text>
</comment>
<proteinExistence type="predicted"/>
<keyword evidence="3" id="KW-1185">Reference proteome</keyword>
<evidence type="ECO:0000256" key="1">
    <source>
        <dbReference type="SAM" id="MobiDB-lite"/>
    </source>
</evidence>
<name>A0ABP3M2J2_SACER</name>
<evidence type="ECO:0000313" key="2">
    <source>
        <dbReference type="EMBL" id="GAA0512012.1"/>
    </source>
</evidence>
<organism evidence="2 3">
    <name type="scientific">Saccharopolyspora erythraea</name>
    <name type="common">Streptomyces erythraeus</name>
    <dbReference type="NCBI Taxonomy" id="1836"/>
    <lineage>
        <taxon>Bacteria</taxon>
        <taxon>Bacillati</taxon>
        <taxon>Actinomycetota</taxon>
        <taxon>Actinomycetes</taxon>
        <taxon>Pseudonocardiales</taxon>
        <taxon>Pseudonocardiaceae</taxon>
        <taxon>Saccharopolyspora</taxon>
    </lineage>
</organism>
<protein>
    <submittedName>
        <fullName evidence="2">Uncharacterized protein</fullName>
    </submittedName>
</protein>
<feature type="compositionally biased region" description="Low complexity" evidence="1">
    <location>
        <begin position="16"/>
        <end position="27"/>
    </location>
</feature>
<gene>
    <name evidence="2" type="ORF">GCM10009533_08550</name>
</gene>